<proteinExistence type="predicted"/>
<organism evidence="2 3">
    <name type="scientific">Datura stramonium</name>
    <name type="common">Jimsonweed</name>
    <name type="synonym">Common thornapple</name>
    <dbReference type="NCBI Taxonomy" id="4076"/>
    <lineage>
        <taxon>Eukaryota</taxon>
        <taxon>Viridiplantae</taxon>
        <taxon>Streptophyta</taxon>
        <taxon>Embryophyta</taxon>
        <taxon>Tracheophyta</taxon>
        <taxon>Spermatophyta</taxon>
        <taxon>Magnoliopsida</taxon>
        <taxon>eudicotyledons</taxon>
        <taxon>Gunneridae</taxon>
        <taxon>Pentapetalae</taxon>
        <taxon>asterids</taxon>
        <taxon>lamiids</taxon>
        <taxon>Solanales</taxon>
        <taxon>Solanaceae</taxon>
        <taxon>Solanoideae</taxon>
        <taxon>Datureae</taxon>
        <taxon>Datura</taxon>
    </lineage>
</organism>
<accession>A0ABS8ULG5</accession>
<name>A0ABS8ULG5_DATST</name>
<gene>
    <name evidence="2" type="ORF">HAX54_017962</name>
</gene>
<sequence>MGPRTGHEVFPKSMLLDLPISGLPLYGGERWWPEGDWLLHFPVAGLSDSERREEEDGCIWSLGRGRWARRVFGGGLSPVRREDGSVDSSREKDGGCGGGDGLSRAKEGKEKRDIQIAASAVVQRRRGRRSGGVGEYGSCGVILGLLVFTGRWNEAGCDFVLGVHGGMGAVSRMKENGKERENL</sequence>
<evidence type="ECO:0000313" key="3">
    <source>
        <dbReference type="Proteomes" id="UP000823775"/>
    </source>
</evidence>
<evidence type="ECO:0000313" key="2">
    <source>
        <dbReference type="EMBL" id="MCD9559732.1"/>
    </source>
</evidence>
<feature type="compositionally biased region" description="Basic and acidic residues" evidence="1">
    <location>
        <begin position="80"/>
        <end position="94"/>
    </location>
</feature>
<protein>
    <submittedName>
        <fullName evidence="2">Uncharacterized protein</fullName>
    </submittedName>
</protein>
<reference evidence="2 3" key="1">
    <citation type="journal article" date="2021" name="BMC Genomics">
        <title>Datura genome reveals duplications of psychoactive alkaloid biosynthetic genes and high mutation rate following tissue culture.</title>
        <authorList>
            <person name="Rajewski A."/>
            <person name="Carter-House D."/>
            <person name="Stajich J."/>
            <person name="Litt A."/>
        </authorList>
    </citation>
    <scope>NUCLEOTIDE SEQUENCE [LARGE SCALE GENOMIC DNA]</scope>
    <source>
        <strain evidence="2">AR-01</strain>
    </source>
</reference>
<evidence type="ECO:0000256" key="1">
    <source>
        <dbReference type="SAM" id="MobiDB-lite"/>
    </source>
</evidence>
<feature type="region of interest" description="Disordered" evidence="1">
    <location>
        <begin position="80"/>
        <end position="110"/>
    </location>
</feature>
<feature type="non-terminal residue" evidence="2">
    <location>
        <position position="183"/>
    </location>
</feature>
<comment type="caution">
    <text evidence="2">The sequence shown here is derived from an EMBL/GenBank/DDBJ whole genome shotgun (WGS) entry which is preliminary data.</text>
</comment>
<dbReference type="EMBL" id="JACEIK010002202">
    <property type="protein sequence ID" value="MCD9559732.1"/>
    <property type="molecule type" value="Genomic_DNA"/>
</dbReference>
<dbReference type="Proteomes" id="UP000823775">
    <property type="component" value="Unassembled WGS sequence"/>
</dbReference>
<keyword evidence="3" id="KW-1185">Reference proteome</keyword>